<protein>
    <submittedName>
        <fullName evidence="1">Uncharacterized protein</fullName>
    </submittedName>
</protein>
<keyword evidence="2" id="KW-1185">Reference proteome</keyword>
<dbReference type="OrthoDB" id="1421156at2759"/>
<dbReference type="AlphaFoldDB" id="A0A5Q4BHE4"/>
<evidence type="ECO:0000313" key="1">
    <source>
        <dbReference type="EMBL" id="TQN66338.1"/>
    </source>
</evidence>
<accession>A0A5Q4BHE4</accession>
<organism evidence="1 2">
    <name type="scientific">Colletotrichum shisoi</name>
    <dbReference type="NCBI Taxonomy" id="2078593"/>
    <lineage>
        <taxon>Eukaryota</taxon>
        <taxon>Fungi</taxon>
        <taxon>Dikarya</taxon>
        <taxon>Ascomycota</taxon>
        <taxon>Pezizomycotina</taxon>
        <taxon>Sordariomycetes</taxon>
        <taxon>Hypocreomycetidae</taxon>
        <taxon>Glomerellales</taxon>
        <taxon>Glomerellaceae</taxon>
        <taxon>Colletotrichum</taxon>
        <taxon>Colletotrichum destructivum species complex</taxon>
    </lineage>
</organism>
<evidence type="ECO:0000313" key="2">
    <source>
        <dbReference type="Proteomes" id="UP000326340"/>
    </source>
</evidence>
<name>A0A5Q4BHE4_9PEZI</name>
<proteinExistence type="predicted"/>
<comment type="caution">
    <text evidence="1">The sequence shown here is derived from an EMBL/GenBank/DDBJ whole genome shotgun (WGS) entry which is preliminary data.</text>
</comment>
<reference evidence="1 2" key="1">
    <citation type="journal article" date="2019" name="Sci. Rep.">
        <title>Colletotrichum shisoi sp. nov., an anthracnose pathogen of Perilla frutescens in Japan: molecular phylogenetic, morphological and genomic evidence.</title>
        <authorList>
            <person name="Gan P."/>
            <person name="Tsushima A."/>
            <person name="Hiroyama R."/>
            <person name="Narusaka M."/>
            <person name="Takano Y."/>
            <person name="Narusaka Y."/>
            <person name="Kawaradani M."/>
            <person name="Damm U."/>
            <person name="Shirasu K."/>
        </authorList>
    </citation>
    <scope>NUCLEOTIDE SEQUENCE [LARGE SCALE GENOMIC DNA]</scope>
    <source>
        <strain evidence="1 2">PG-2018a</strain>
    </source>
</reference>
<dbReference type="Proteomes" id="UP000326340">
    <property type="component" value="Unassembled WGS sequence"/>
</dbReference>
<dbReference type="EMBL" id="PUHP01001242">
    <property type="protein sequence ID" value="TQN66338.1"/>
    <property type="molecule type" value="Genomic_DNA"/>
</dbReference>
<sequence length="175" mass="20117">MWRGSILYRLRSRAFAGEPTHYSDFASTADPCVRTHRPITLIVTVPSLPSIEAIVNAWNSSIRPHQIPTGLHSEGSNYEGIIVRDILNLLAVHRSEQLGGKTPIEWLFAQLEDDLKYWFFTSKMPKVTLRPFLSHHFQQLRCFVSTQTWCVDDEFDLPLQCLLSKTHPEILGRLM</sequence>
<gene>
    <name evidence="1" type="ORF">CSHISOI_09106</name>
</gene>